<feature type="domain" description="PLD phosphodiesterase" evidence="1">
    <location>
        <begin position="209"/>
        <end position="236"/>
    </location>
</feature>
<name>A0A2N8S076_STUST</name>
<dbReference type="AlphaFoldDB" id="A0A2N8S076"/>
<evidence type="ECO:0000313" key="3">
    <source>
        <dbReference type="Proteomes" id="UP000235925"/>
    </source>
</evidence>
<dbReference type="InterPro" id="IPR025202">
    <property type="entry name" value="PLD-like_dom"/>
</dbReference>
<dbReference type="Gene3D" id="3.30.870.10">
    <property type="entry name" value="Endonuclease Chain A"/>
    <property type="match status" value="1"/>
</dbReference>
<sequence>MDRADTYQLLVNAISTEMRMMEKPEAMQLASDITAVINNKLARKNGTTDCDSMVERLIPASVRNLATLTAGWDAYRRTHEQFGAALQRGDQARVICTLPSSLRNLPGTRKLGIDTGIWAGTLMAAIYELINQAEREVIIVAPYWSPSGVASLLRHISRKSMEGVNVIVMTQPRSELRHDELEGVLMLRDALLFKKAEVRILSPKEEEYRAPLLHAKTVVMDGCEAYIGSANYSSSGIEQSFELGIRLKGSSVIDLREWAGVLINNFEEWA</sequence>
<dbReference type="RefSeq" id="WP_102825923.1">
    <property type="nucleotide sequence ID" value="NZ_CP139348.1"/>
</dbReference>
<evidence type="ECO:0000259" key="1">
    <source>
        <dbReference type="PROSITE" id="PS50035"/>
    </source>
</evidence>
<accession>A0A2N8S076</accession>
<dbReference type="InterPro" id="IPR001736">
    <property type="entry name" value="PLipase_D/transphosphatidylase"/>
</dbReference>
<proteinExistence type="predicted"/>
<dbReference type="PROSITE" id="PS50035">
    <property type="entry name" value="PLD"/>
    <property type="match status" value="1"/>
</dbReference>
<dbReference type="Proteomes" id="UP000235925">
    <property type="component" value="Unassembled WGS sequence"/>
</dbReference>
<dbReference type="SUPFAM" id="SSF56024">
    <property type="entry name" value="Phospholipase D/nuclease"/>
    <property type="match status" value="1"/>
</dbReference>
<reference evidence="2 3" key="1">
    <citation type="submission" date="2018-01" db="EMBL/GenBank/DDBJ databases">
        <title>Denitrification phenotypes of diverse strains of Pseudomonas stutzeri.</title>
        <authorList>
            <person name="Milligan D.A."/>
            <person name="Bergaust L."/>
            <person name="Bakken L.R."/>
            <person name="Frostegard A."/>
        </authorList>
    </citation>
    <scope>NUCLEOTIDE SEQUENCE [LARGE SCALE GENOMIC DNA]</scope>
    <source>
        <strain evidence="2 3">KC</strain>
    </source>
</reference>
<dbReference type="OrthoDB" id="9762009at2"/>
<dbReference type="GO" id="GO:0006793">
    <property type="term" value="P:phosphorus metabolic process"/>
    <property type="evidence" value="ECO:0007669"/>
    <property type="project" value="UniProtKB-ARBA"/>
</dbReference>
<dbReference type="GO" id="GO:0003824">
    <property type="term" value="F:catalytic activity"/>
    <property type="evidence" value="ECO:0007669"/>
    <property type="project" value="InterPro"/>
</dbReference>
<comment type="caution">
    <text evidence="2">The sequence shown here is derived from an EMBL/GenBank/DDBJ whole genome shotgun (WGS) entry which is preliminary data.</text>
</comment>
<dbReference type="Pfam" id="PF13091">
    <property type="entry name" value="PLDc_2"/>
    <property type="match status" value="1"/>
</dbReference>
<organism evidence="2 3">
    <name type="scientific">Stutzerimonas stutzeri</name>
    <name type="common">Pseudomonas stutzeri</name>
    <dbReference type="NCBI Taxonomy" id="316"/>
    <lineage>
        <taxon>Bacteria</taxon>
        <taxon>Pseudomonadati</taxon>
        <taxon>Pseudomonadota</taxon>
        <taxon>Gammaproteobacteria</taxon>
        <taxon>Pseudomonadales</taxon>
        <taxon>Pseudomonadaceae</taxon>
        <taxon>Stutzerimonas</taxon>
    </lineage>
</organism>
<protein>
    <recommendedName>
        <fullName evidence="1">PLD phosphodiesterase domain-containing protein</fullName>
    </recommendedName>
</protein>
<gene>
    <name evidence="2" type="ORF">CXK92_15595</name>
</gene>
<dbReference type="EMBL" id="POUN01000004">
    <property type="protein sequence ID" value="PNF80037.1"/>
    <property type="molecule type" value="Genomic_DNA"/>
</dbReference>
<evidence type="ECO:0000313" key="2">
    <source>
        <dbReference type="EMBL" id="PNF80037.1"/>
    </source>
</evidence>
<dbReference type="CDD" id="cd00138">
    <property type="entry name" value="PLDc_SF"/>
    <property type="match status" value="1"/>
</dbReference>